<evidence type="ECO:0000259" key="1">
    <source>
        <dbReference type="Pfam" id="PF13454"/>
    </source>
</evidence>
<reference evidence="3" key="1">
    <citation type="submission" date="2023-07" db="EMBL/GenBank/DDBJ databases">
        <title>Whole genome shotgun sequence of Streptomyces achromogenes subsp. rubradiris NBRC 14000.</title>
        <authorList>
            <person name="Komaki H."/>
            <person name="Tamura T."/>
        </authorList>
    </citation>
    <scope>NUCLEOTIDE SEQUENCE [LARGE SCALE GENOMIC DNA]</scope>
    <source>
        <strain evidence="3">NBRC 14000</strain>
    </source>
</reference>
<dbReference type="InterPro" id="IPR052189">
    <property type="entry name" value="L-asp_N-monooxygenase_NS-form"/>
</dbReference>
<organism evidence="2 3">
    <name type="scientific">Streptomyces rubradiris</name>
    <name type="common">Streptomyces achromogenes subsp. rubradiris</name>
    <dbReference type="NCBI Taxonomy" id="285531"/>
    <lineage>
        <taxon>Bacteria</taxon>
        <taxon>Bacillati</taxon>
        <taxon>Actinomycetota</taxon>
        <taxon>Actinomycetes</taxon>
        <taxon>Kitasatosporales</taxon>
        <taxon>Streptomycetaceae</taxon>
        <taxon>Streptomyces</taxon>
    </lineage>
</organism>
<feature type="domain" description="FAD-dependent urate hydroxylase HpyO/Asp monooxygenase CreE-like FAD/NAD(P)-binding" evidence="1">
    <location>
        <begin position="4"/>
        <end position="162"/>
    </location>
</feature>
<dbReference type="Pfam" id="PF13454">
    <property type="entry name" value="NAD_binding_9"/>
    <property type="match status" value="1"/>
</dbReference>
<dbReference type="Proteomes" id="UP000646738">
    <property type="component" value="Unassembled WGS sequence"/>
</dbReference>
<dbReference type="InterPro" id="IPR038732">
    <property type="entry name" value="HpyO/CreE_NAD-binding"/>
</dbReference>
<accession>A0ABQ3RF02</accession>
<keyword evidence="3" id="KW-1185">Reference proteome</keyword>
<gene>
    <name evidence="2" type="ORF">Srubr_42740</name>
</gene>
<dbReference type="Gene3D" id="3.50.50.60">
    <property type="entry name" value="FAD/NAD(P)-binding domain"/>
    <property type="match status" value="1"/>
</dbReference>
<dbReference type="EMBL" id="BNEA01000015">
    <property type="protein sequence ID" value="GHI54428.1"/>
    <property type="molecule type" value="Genomic_DNA"/>
</dbReference>
<sequence>MHLAVIGGGAASVALLDALARSLAPGHRLRGVTVFDDSAQLWTGRPFQPDLTAVRVNLPPRQMSVRHDDATHFEQWLLRRPGLSPDDYRDKDLGQPLVPRGVYGEYLAQCARQALDELRRRGLAVEIVRERVTGYGHEDGVAFLETATGRHRADHMAVCVGTAAAPDHYGLAGLDGFVADPYPLATTLSTVAPDQDVTVIGSGLSAVDVVASLQSLGHRGGITLASRSGVLPFVQQRARPVEFQHLTKERLHALRDRAGELTLADLAPLMRAELQARGQDFTVLEQELRETYTEPPVDRLRRQIDAIDSPHMGRRLLVRAVRSLGPAALRLLSPAALGALRERHFRVLSSLCAPMVPLNARLLLRLFDSGRLTLATGLQKIESTAGGGFQVVTESGELRADVVVNAVNAAPHSAPSTAAPLFSALVASGVAGYDGTGGLVSASPTVHTLGDFSGGGLFITSSMAGLVARAQGVVAALHAA</sequence>
<dbReference type="PANTHER" id="PTHR40254">
    <property type="entry name" value="BLR0577 PROTEIN"/>
    <property type="match status" value="1"/>
</dbReference>
<dbReference type="InterPro" id="IPR036188">
    <property type="entry name" value="FAD/NAD-bd_sf"/>
</dbReference>
<evidence type="ECO:0000313" key="3">
    <source>
        <dbReference type="Proteomes" id="UP000646738"/>
    </source>
</evidence>
<dbReference type="SUPFAM" id="SSF51905">
    <property type="entry name" value="FAD/NAD(P)-binding domain"/>
    <property type="match status" value="2"/>
</dbReference>
<name>A0ABQ3RF02_STRRR</name>
<dbReference type="PANTHER" id="PTHR40254:SF1">
    <property type="entry name" value="BLR0577 PROTEIN"/>
    <property type="match status" value="1"/>
</dbReference>
<evidence type="ECO:0000313" key="2">
    <source>
        <dbReference type="EMBL" id="GHI54428.1"/>
    </source>
</evidence>
<comment type="caution">
    <text evidence="2">The sequence shown here is derived from an EMBL/GenBank/DDBJ whole genome shotgun (WGS) entry which is preliminary data.</text>
</comment>
<dbReference type="RefSeq" id="WP_189990431.1">
    <property type="nucleotide sequence ID" value="NZ_BNCB01000002.1"/>
</dbReference>
<proteinExistence type="predicted"/>
<protein>
    <recommendedName>
        <fullName evidence="1">FAD-dependent urate hydroxylase HpyO/Asp monooxygenase CreE-like FAD/NAD(P)-binding domain-containing protein</fullName>
    </recommendedName>
</protein>